<feature type="compositionally biased region" description="Polar residues" evidence="1">
    <location>
        <begin position="35"/>
        <end position="49"/>
    </location>
</feature>
<sequence length="49" mass="5490">MTQTAVIPDYLKPAMERLETARSAHLANASRMDETTTVISQVQTQKNEL</sequence>
<comment type="caution">
    <text evidence="2">The sequence shown here is derived from an EMBL/GenBank/DDBJ whole genome shotgun (WGS) entry which is preliminary data.</text>
</comment>
<reference evidence="2" key="1">
    <citation type="journal article" date="2018" name="Genome Biol.">
        <title>SKESA: strategic k-mer extension for scrupulous assemblies.</title>
        <authorList>
            <person name="Souvorov A."/>
            <person name="Agarwala R."/>
            <person name="Lipman D.J."/>
        </authorList>
    </citation>
    <scope>NUCLEOTIDE SEQUENCE</scope>
    <source>
        <strain evidence="2">MA.MC_04-0287</strain>
    </source>
</reference>
<organism evidence="2">
    <name type="scientific">Salmonella enterica</name>
    <name type="common">Salmonella choleraesuis</name>
    <dbReference type="NCBI Taxonomy" id="28901"/>
    <lineage>
        <taxon>Bacteria</taxon>
        <taxon>Pseudomonadati</taxon>
        <taxon>Pseudomonadota</taxon>
        <taxon>Gammaproteobacteria</taxon>
        <taxon>Enterobacterales</taxon>
        <taxon>Enterobacteriaceae</taxon>
        <taxon>Salmonella</taxon>
    </lineage>
</organism>
<evidence type="ECO:0000256" key="1">
    <source>
        <dbReference type="SAM" id="MobiDB-lite"/>
    </source>
</evidence>
<evidence type="ECO:0000313" key="2">
    <source>
        <dbReference type="EMBL" id="HAG1026847.1"/>
    </source>
</evidence>
<accession>A0A757YJH7</accession>
<dbReference type="AlphaFoldDB" id="A0A757YJH7"/>
<feature type="region of interest" description="Disordered" evidence="1">
    <location>
        <begin position="27"/>
        <end position="49"/>
    </location>
</feature>
<name>A0A757YJH7_SALER</name>
<dbReference type="EMBL" id="DAAXHM010000002">
    <property type="protein sequence ID" value="HAG1026847.1"/>
    <property type="molecule type" value="Genomic_DNA"/>
</dbReference>
<gene>
    <name evidence="2" type="ORF">G8U14_002103</name>
</gene>
<reference evidence="2" key="2">
    <citation type="submission" date="2020-02" db="EMBL/GenBank/DDBJ databases">
        <authorList>
            <consortium name="NCBI Pathogen Detection Project"/>
        </authorList>
    </citation>
    <scope>NUCLEOTIDE SEQUENCE</scope>
    <source>
        <strain evidence="2">MA.MC_04-0287</strain>
    </source>
</reference>
<protein>
    <submittedName>
        <fullName evidence="2">Glycoprotein 3</fullName>
    </submittedName>
</protein>
<proteinExistence type="predicted"/>
<feature type="non-terminal residue" evidence="2">
    <location>
        <position position="49"/>
    </location>
</feature>